<dbReference type="GO" id="GO:0043176">
    <property type="term" value="F:amine binding"/>
    <property type="evidence" value="ECO:0007669"/>
    <property type="project" value="InterPro"/>
</dbReference>
<dbReference type="AlphaFoldDB" id="G3MQ25"/>
<accession>G3MQ25</accession>
<dbReference type="InterPro" id="IPR002970">
    <property type="entry name" value="Tick_his-bd"/>
</dbReference>
<feature type="chain" id="PRO_5003447743" description="Lipocalin/cytosolic fatty-acid binding domain-containing protein" evidence="1">
    <location>
        <begin position="26"/>
        <end position="209"/>
    </location>
</feature>
<dbReference type="SUPFAM" id="SSF50814">
    <property type="entry name" value="Lipocalins"/>
    <property type="match status" value="1"/>
</dbReference>
<feature type="signal peptide" evidence="1">
    <location>
        <begin position="1"/>
        <end position="25"/>
    </location>
</feature>
<dbReference type="GO" id="GO:0030682">
    <property type="term" value="P:symbiont-mediated perturbation of host defenses"/>
    <property type="evidence" value="ECO:0007669"/>
    <property type="project" value="InterPro"/>
</dbReference>
<protein>
    <recommendedName>
        <fullName evidence="3">Lipocalin/cytosolic fatty-acid binding domain-containing protein</fullName>
    </recommendedName>
</protein>
<sequence length="209" mass="23840">MITLSAMVNLWAASILLLATSTALGETELLERKPYLSKYQDAWKSLTVPGRYYLYMRSYEDEPFYGHNRKCVFNELVSINEEDKYTVSIFGSVDLKDGLTKTQTAYAWVRASEGYTVPNVIEASNSKEKLSTIEYPVAFSEYDNCDILRVPHRNNGCELWAKAGQVHNIKSLCFFVFHLLCGPNKYIVYDRDLCGRDPQTSPSMITVEL</sequence>
<evidence type="ECO:0000256" key="1">
    <source>
        <dbReference type="SAM" id="SignalP"/>
    </source>
</evidence>
<dbReference type="EMBL" id="JO843976">
    <property type="protein sequence ID" value="AEO35593.1"/>
    <property type="molecule type" value="mRNA"/>
</dbReference>
<reference evidence="2" key="1">
    <citation type="journal article" date="2011" name="PLoS ONE">
        <title>A deep insight into the sialotranscriptome of the gulf coast tick, Amblyomma maculatum.</title>
        <authorList>
            <person name="Karim S."/>
            <person name="Singh P."/>
            <person name="Ribeiro J.M."/>
        </authorList>
    </citation>
    <scope>NUCLEOTIDE SEQUENCE</scope>
    <source>
        <tissue evidence="2">Salivary gland</tissue>
    </source>
</reference>
<dbReference type="Pfam" id="PF02098">
    <property type="entry name" value="His_binding"/>
    <property type="match status" value="1"/>
</dbReference>
<evidence type="ECO:0000313" key="2">
    <source>
        <dbReference type="EMBL" id="AEO35593.1"/>
    </source>
</evidence>
<evidence type="ECO:0008006" key="3">
    <source>
        <dbReference type="Google" id="ProtNLM"/>
    </source>
</evidence>
<name>G3MQ25_AMBMU</name>
<keyword evidence="1" id="KW-0732">Signal</keyword>
<dbReference type="InterPro" id="IPR012674">
    <property type="entry name" value="Calycin"/>
</dbReference>
<dbReference type="Gene3D" id="2.40.128.20">
    <property type="match status" value="1"/>
</dbReference>
<organism evidence="2">
    <name type="scientific">Amblyomma maculatum</name>
    <name type="common">Gulf Coast tick</name>
    <dbReference type="NCBI Taxonomy" id="34609"/>
    <lineage>
        <taxon>Eukaryota</taxon>
        <taxon>Metazoa</taxon>
        <taxon>Ecdysozoa</taxon>
        <taxon>Arthropoda</taxon>
        <taxon>Chelicerata</taxon>
        <taxon>Arachnida</taxon>
        <taxon>Acari</taxon>
        <taxon>Parasitiformes</taxon>
        <taxon>Ixodida</taxon>
        <taxon>Ixodoidea</taxon>
        <taxon>Ixodidae</taxon>
        <taxon>Amblyomminae</taxon>
        <taxon>Amblyomma</taxon>
    </lineage>
</organism>
<proteinExistence type="evidence at transcript level"/>